<evidence type="ECO:0000256" key="2">
    <source>
        <dbReference type="ARBA" id="ARBA00022771"/>
    </source>
</evidence>
<name>A0A7M7IPA1_NASVI</name>
<dbReference type="OrthoDB" id="7687786at2759"/>
<dbReference type="InterPro" id="IPR006612">
    <property type="entry name" value="THAP_Znf"/>
</dbReference>
<evidence type="ECO:0000313" key="8">
    <source>
        <dbReference type="Proteomes" id="UP000002358"/>
    </source>
</evidence>
<dbReference type="RefSeq" id="XP_016837129.1">
    <property type="nucleotide sequence ID" value="XM_016981640.2"/>
</dbReference>
<keyword evidence="3" id="KW-0862">Zinc</keyword>
<keyword evidence="4 5" id="KW-0238">DNA-binding</keyword>
<protein>
    <recommendedName>
        <fullName evidence="6">THAP-type domain-containing protein</fullName>
    </recommendedName>
</protein>
<proteinExistence type="predicted"/>
<sequence>MGGSTCCVVNCKNTATNSNCRFFRFPRMSYKLEQRRRCISAIRRVNPDGSSWSPTSNDLICSAHFVGNKKSEEQNSPSYVPTIFPTVYKSRKINVTME</sequence>
<dbReference type="Pfam" id="PF05485">
    <property type="entry name" value="THAP"/>
    <property type="match status" value="1"/>
</dbReference>
<keyword evidence="8" id="KW-1185">Reference proteome</keyword>
<dbReference type="Proteomes" id="UP000002358">
    <property type="component" value="Chromosome 1"/>
</dbReference>
<evidence type="ECO:0000259" key="6">
    <source>
        <dbReference type="PROSITE" id="PS50950"/>
    </source>
</evidence>
<dbReference type="InParanoid" id="A0A7M7IPA1"/>
<dbReference type="GO" id="GO:0003677">
    <property type="term" value="F:DNA binding"/>
    <property type="evidence" value="ECO:0007669"/>
    <property type="project" value="UniProtKB-UniRule"/>
</dbReference>
<keyword evidence="2 5" id="KW-0863">Zinc-finger</keyword>
<dbReference type="KEGG" id="nvi:107980648"/>
<evidence type="ECO:0000256" key="4">
    <source>
        <dbReference type="ARBA" id="ARBA00023125"/>
    </source>
</evidence>
<dbReference type="SMART" id="SM00980">
    <property type="entry name" value="THAP"/>
    <property type="match status" value="1"/>
</dbReference>
<reference evidence="7" key="1">
    <citation type="submission" date="2021-01" db="UniProtKB">
        <authorList>
            <consortium name="EnsemblMetazoa"/>
        </authorList>
    </citation>
    <scope>IDENTIFICATION</scope>
</reference>
<accession>A0A7M7IPA1</accession>
<dbReference type="PROSITE" id="PS50950">
    <property type="entry name" value="ZF_THAP"/>
    <property type="match status" value="1"/>
</dbReference>
<evidence type="ECO:0000256" key="1">
    <source>
        <dbReference type="ARBA" id="ARBA00022723"/>
    </source>
</evidence>
<dbReference type="AlphaFoldDB" id="A0A7M7IPA1"/>
<dbReference type="SUPFAM" id="SSF57716">
    <property type="entry name" value="Glucocorticoid receptor-like (DNA-binding domain)"/>
    <property type="match status" value="1"/>
</dbReference>
<evidence type="ECO:0000256" key="5">
    <source>
        <dbReference type="PROSITE-ProRule" id="PRU00309"/>
    </source>
</evidence>
<evidence type="ECO:0000256" key="3">
    <source>
        <dbReference type="ARBA" id="ARBA00022833"/>
    </source>
</evidence>
<dbReference type="EnsemblMetazoa" id="XM_016981640">
    <property type="protein sequence ID" value="XP_016837129"/>
    <property type="gene ID" value="LOC107980648"/>
</dbReference>
<dbReference type="GO" id="GO:0008270">
    <property type="term" value="F:zinc ion binding"/>
    <property type="evidence" value="ECO:0007669"/>
    <property type="project" value="UniProtKB-KW"/>
</dbReference>
<evidence type="ECO:0000313" key="7">
    <source>
        <dbReference type="EnsemblMetazoa" id="XP_016837129"/>
    </source>
</evidence>
<feature type="domain" description="THAP-type" evidence="6">
    <location>
        <begin position="1"/>
        <end position="84"/>
    </location>
</feature>
<dbReference type="GeneID" id="107980648"/>
<organism evidence="7 8">
    <name type="scientific">Nasonia vitripennis</name>
    <name type="common">Parasitic wasp</name>
    <dbReference type="NCBI Taxonomy" id="7425"/>
    <lineage>
        <taxon>Eukaryota</taxon>
        <taxon>Metazoa</taxon>
        <taxon>Ecdysozoa</taxon>
        <taxon>Arthropoda</taxon>
        <taxon>Hexapoda</taxon>
        <taxon>Insecta</taxon>
        <taxon>Pterygota</taxon>
        <taxon>Neoptera</taxon>
        <taxon>Endopterygota</taxon>
        <taxon>Hymenoptera</taxon>
        <taxon>Apocrita</taxon>
        <taxon>Proctotrupomorpha</taxon>
        <taxon>Chalcidoidea</taxon>
        <taxon>Pteromalidae</taxon>
        <taxon>Pteromalinae</taxon>
        <taxon>Nasonia</taxon>
    </lineage>
</organism>
<keyword evidence="1" id="KW-0479">Metal-binding</keyword>